<feature type="compositionally biased region" description="Pro residues" evidence="1">
    <location>
        <begin position="213"/>
        <end position="252"/>
    </location>
</feature>
<evidence type="ECO:0000313" key="3">
    <source>
        <dbReference type="EMBL" id="TFY98546.1"/>
    </source>
</evidence>
<dbReference type="InterPro" id="IPR032389">
    <property type="entry name" value="GspB_C"/>
</dbReference>
<dbReference type="EMBL" id="SMLL01000005">
    <property type="protein sequence ID" value="TFY98546.1"/>
    <property type="molecule type" value="Genomic_DNA"/>
</dbReference>
<proteinExistence type="predicted"/>
<dbReference type="OrthoDB" id="5432325at2"/>
<evidence type="ECO:0000313" key="4">
    <source>
        <dbReference type="Proteomes" id="UP000297564"/>
    </source>
</evidence>
<dbReference type="RefSeq" id="WP_135285697.1">
    <property type="nucleotide sequence ID" value="NZ_SMLL01000005.1"/>
</dbReference>
<evidence type="ECO:0000259" key="2">
    <source>
        <dbReference type="Pfam" id="PF16537"/>
    </source>
</evidence>
<keyword evidence="4" id="KW-1185">Reference proteome</keyword>
<comment type="caution">
    <text evidence="3">The sequence shown here is derived from an EMBL/GenBank/DDBJ whole genome shotgun (WGS) entry which is preliminary data.</text>
</comment>
<name>A0A4Z0BGV2_9BURK</name>
<organism evidence="3 4">
    <name type="scientific">Ramlibacter rhizophilus</name>
    <dbReference type="NCBI Taxonomy" id="1781167"/>
    <lineage>
        <taxon>Bacteria</taxon>
        <taxon>Pseudomonadati</taxon>
        <taxon>Pseudomonadota</taxon>
        <taxon>Betaproteobacteria</taxon>
        <taxon>Burkholderiales</taxon>
        <taxon>Comamonadaceae</taxon>
        <taxon>Ramlibacter</taxon>
    </lineage>
</organism>
<feature type="region of interest" description="Disordered" evidence="1">
    <location>
        <begin position="63"/>
        <end position="289"/>
    </location>
</feature>
<dbReference type="Proteomes" id="UP000297564">
    <property type="component" value="Unassembled WGS sequence"/>
</dbReference>
<reference evidence="3 4" key="1">
    <citation type="submission" date="2019-03" db="EMBL/GenBank/DDBJ databases">
        <title>Ramlibacter rhizophilus CCTCC AB2015357, whole genome shotgun sequence.</title>
        <authorList>
            <person name="Zhang X."/>
            <person name="Feng G."/>
            <person name="Zhu H."/>
        </authorList>
    </citation>
    <scope>NUCLEOTIDE SEQUENCE [LARGE SCALE GENOMIC DNA]</scope>
    <source>
        <strain evidence="3 4">CCTCC AB2015357</strain>
    </source>
</reference>
<feature type="compositionally biased region" description="Low complexity" evidence="1">
    <location>
        <begin position="76"/>
        <end position="110"/>
    </location>
</feature>
<evidence type="ECO:0000256" key="1">
    <source>
        <dbReference type="SAM" id="MobiDB-lite"/>
    </source>
</evidence>
<accession>A0A4Z0BGV2</accession>
<sequence>MSFILDALRRADAQRERDASRGIHAQAGPLPGTSAPPPRARRPLALAIGALAVVAAGGMAWQWSSESGRGGPSTLASADKASPAASPSPAVPIAQPVASVAASVRPADAIQPPPPPPAPRKDVDERAPSGAGEPARSAAQAARPASATRSTSTPQPPEVLIAQAPDPAVPPPGADRNAPTRDPNRNAPPAADAERDGQATEAAQGSGETVQPPMRPSTVNPPAPPAAAQPAAQPAPPPPPPPPPPAVAPAAPPQRGAAPGAAPRPAAPPGNAPAPANAAARRSPLPADAPAFNLTGGVFSQDPSRRMVIVNGQVYGQGSEPVAGVVVEEIRPNAAVVTYRGQRYTVSY</sequence>
<gene>
    <name evidence="3" type="ORF">EZ242_13480</name>
</gene>
<protein>
    <recommendedName>
        <fullName evidence="2">Type II secretion system protein GspB C-terminal domain-containing protein</fullName>
    </recommendedName>
</protein>
<feature type="domain" description="Type II secretion system protein GspB C-terminal" evidence="2">
    <location>
        <begin position="290"/>
        <end position="346"/>
    </location>
</feature>
<dbReference type="GO" id="GO:0015627">
    <property type="term" value="C:type II protein secretion system complex"/>
    <property type="evidence" value="ECO:0007669"/>
    <property type="project" value="InterPro"/>
</dbReference>
<dbReference type="AlphaFoldDB" id="A0A4Z0BGV2"/>
<dbReference type="Pfam" id="PF16537">
    <property type="entry name" value="T2SSB"/>
    <property type="match status" value="1"/>
</dbReference>
<feature type="compositionally biased region" description="Low complexity" evidence="1">
    <location>
        <begin position="134"/>
        <end position="153"/>
    </location>
</feature>
<feature type="compositionally biased region" description="Low complexity" evidence="1">
    <location>
        <begin position="253"/>
        <end position="264"/>
    </location>
</feature>
<feature type="region of interest" description="Disordered" evidence="1">
    <location>
        <begin position="15"/>
        <end position="40"/>
    </location>
</feature>